<gene>
    <name evidence="1" type="ORF">E5336_03220</name>
</gene>
<organism evidence="1 2">
    <name type="scientific">Dubosiella muris</name>
    <dbReference type="NCBI Taxonomy" id="3038133"/>
    <lineage>
        <taxon>Bacteria</taxon>
        <taxon>Bacillati</taxon>
        <taxon>Bacillota</taxon>
        <taxon>Erysipelotrichia</taxon>
        <taxon>Erysipelotrichales</taxon>
        <taxon>Erysipelotrichaceae</taxon>
        <taxon>Dubosiella</taxon>
    </lineage>
</organism>
<reference evidence="1" key="1">
    <citation type="submission" date="2019-04" db="EMBL/GenBank/DDBJ databases">
        <title>Microbes associate with the intestines of laboratory mice.</title>
        <authorList>
            <person name="Navarre W."/>
            <person name="Wong E."/>
            <person name="Huang K."/>
            <person name="Tropini C."/>
            <person name="Ng K."/>
            <person name="Yu B."/>
        </authorList>
    </citation>
    <scope>NUCLEOTIDE SEQUENCE</scope>
    <source>
        <strain evidence="1">NM09_H32</strain>
    </source>
</reference>
<comment type="caution">
    <text evidence="1">The sequence shown here is derived from an EMBL/GenBank/DDBJ whole genome shotgun (WGS) entry which is preliminary data.</text>
</comment>
<evidence type="ECO:0000313" key="1">
    <source>
        <dbReference type="EMBL" id="TGY66555.1"/>
    </source>
</evidence>
<name>A0AC61R8C0_9FIRM</name>
<keyword evidence="2" id="KW-1185">Reference proteome</keyword>
<dbReference type="Proteomes" id="UP000308836">
    <property type="component" value="Unassembled WGS sequence"/>
</dbReference>
<protein>
    <submittedName>
        <fullName evidence="1">DegV family protein</fullName>
    </submittedName>
</protein>
<evidence type="ECO:0000313" key="2">
    <source>
        <dbReference type="Proteomes" id="UP000308836"/>
    </source>
</evidence>
<sequence length="283" mass="31735">MKGKDTMFQLITDSTSDLTKEEWTRDGVEVVPLNVEFAGKHFQDRLTLTPDDFYGLLAESEELPKTSQPAPGQFLEAYERYPDQEIVVLPMSRELSGTYQSALLAKQMSGRDDIYVVDTLQTAQGLRFLVDEAIRLRDEGKTAQEAARAIEDLKEHIQLIAVVDTLEYLYKGGRLSKSVMMAGNFLHIHPIIGLEDGKIVMFSKARGKKSILREVEKLIDAHDIDPERAYFGYSGAKGSVDLVSFRDPLANKYGFATHMTSQIGSLIGTHTGPGLRLIVYRFR</sequence>
<dbReference type="EMBL" id="SRYG01000005">
    <property type="protein sequence ID" value="TGY66555.1"/>
    <property type="molecule type" value="Genomic_DNA"/>
</dbReference>
<proteinExistence type="predicted"/>
<accession>A0AC61R8C0</accession>